<evidence type="ECO:0000256" key="9">
    <source>
        <dbReference type="SAM" id="Phobius"/>
    </source>
</evidence>
<organism evidence="10 11">
    <name type="scientific">Phakopsora pachyrhizi</name>
    <name type="common">Asian soybean rust disease fungus</name>
    <dbReference type="NCBI Taxonomy" id="170000"/>
    <lineage>
        <taxon>Eukaryota</taxon>
        <taxon>Fungi</taxon>
        <taxon>Dikarya</taxon>
        <taxon>Basidiomycota</taxon>
        <taxon>Pucciniomycotina</taxon>
        <taxon>Pucciniomycetes</taxon>
        <taxon>Pucciniales</taxon>
        <taxon>Phakopsoraceae</taxon>
        <taxon>Phakopsora</taxon>
    </lineage>
</organism>
<evidence type="ECO:0000256" key="8">
    <source>
        <dbReference type="SAM" id="MobiDB-lite"/>
    </source>
</evidence>
<keyword evidence="11" id="KW-1185">Reference proteome</keyword>
<keyword evidence="5 9" id="KW-1133">Transmembrane helix</keyword>
<feature type="transmembrane region" description="Helical" evidence="9">
    <location>
        <begin position="12"/>
        <end position="33"/>
    </location>
</feature>
<dbReference type="InterPro" id="IPR019388">
    <property type="entry name" value="FIT"/>
</dbReference>
<dbReference type="GO" id="GO:0019915">
    <property type="term" value="P:lipid storage"/>
    <property type="evidence" value="ECO:0007669"/>
    <property type="project" value="InterPro"/>
</dbReference>
<proteinExistence type="predicted"/>
<evidence type="ECO:0000256" key="2">
    <source>
        <dbReference type="ARBA" id="ARBA00022692"/>
    </source>
</evidence>
<evidence type="ECO:0000256" key="5">
    <source>
        <dbReference type="ARBA" id="ARBA00022989"/>
    </source>
</evidence>
<feature type="transmembrane region" description="Helical" evidence="9">
    <location>
        <begin position="83"/>
        <end position="101"/>
    </location>
</feature>
<evidence type="ECO:0000313" key="10">
    <source>
        <dbReference type="EMBL" id="CAH7667208.1"/>
    </source>
</evidence>
<dbReference type="GO" id="GO:0005789">
    <property type="term" value="C:endoplasmic reticulum membrane"/>
    <property type="evidence" value="ECO:0007669"/>
    <property type="project" value="UniProtKB-SubCell"/>
</dbReference>
<keyword evidence="4" id="KW-0256">Endoplasmic reticulum</keyword>
<dbReference type="PANTHER" id="PTHR23129">
    <property type="entry name" value="ACYL-COENZYME A DIPHOSPHATASE FITM2"/>
    <property type="match status" value="1"/>
</dbReference>
<feature type="transmembrane region" description="Helical" evidence="9">
    <location>
        <begin position="275"/>
        <end position="297"/>
    </location>
</feature>
<dbReference type="GO" id="GO:0008654">
    <property type="term" value="P:phospholipid biosynthetic process"/>
    <property type="evidence" value="ECO:0007669"/>
    <property type="project" value="TreeGrafter"/>
</dbReference>
<evidence type="ECO:0000256" key="7">
    <source>
        <dbReference type="ARBA" id="ARBA00023136"/>
    </source>
</evidence>
<keyword evidence="2 9" id="KW-0812">Transmembrane</keyword>
<gene>
    <name evidence="10" type="ORF">PPACK8108_LOCUS1604</name>
</gene>
<dbReference type="AlphaFoldDB" id="A0AAV0AIX6"/>
<accession>A0AAV0AIX6</accession>
<evidence type="ECO:0000256" key="4">
    <source>
        <dbReference type="ARBA" id="ARBA00022824"/>
    </source>
</evidence>
<evidence type="ECO:0000256" key="1">
    <source>
        <dbReference type="ARBA" id="ARBA00004477"/>
    </source>
</evidence>
<feature type="compositionally biased region" description="Basic and acidic residues" evidence="8">
    <location>
        <begin position="111"/>
        <end position="130"/>
    </location>
</feature>
<keyword evidence="7 9" id="KW-0472">Membrane</keyword>
<dbReference type="PANTHER" id="PTHR23129:SF0">
    <property type="entry name" value="ACYL-COENZYME A DIPHOSPHATASE FITM2"/>
    <property type="match status" value="1"/>
</dbReference>
<dbReference type="GO" id="GO:0010945">
    <property type="term" value="F:coenzyme A diphosphatase activity"/>
    <property type="evidence" value="ECO:0007669"/>
    <property type="project" value="InterPro"/>
</dbReference>
<comment type="caution">
    <text evidence="10">The sequence shown here is derived from an EMBL/GenBank/DDBJ whole genome shotgun (WGS) entry which is preliminary data.</text>
</comment>
<protein>
    <submittedName>
        <fullName evidence="10">Inositol phospholipid synthesis and fat-storage-inducing TM-domain-containing protein</fullName>
    </submittedName>
</protein>
<dbReference type="GO" id="GO:0034389">
    <property type="term" value="P:lipid droplet organization"/>
    <property type="evidence" value="ECO:0007669"/>
    <property type="project" value="TreeGrafter"/>
</dbReference>
<evidence type="ECO:0000313" key="11">
    <source>
        <dbReference type="Proteomes" id="UP001153365"/>
    </source>
</evidence>
<evidence type="ECO:0000256" key="3">
    <source>
        <dbReference type="ARBA" id="ARBA00022801"/>
    </source>
</evidence>
<feature type="transmembrane region" description="Helical" evidence="9">
    <location>
        <begin position="145"/>
        <end position="164"/>
    </location>
</feature>
<keyword evidence="3" id="KW-0378">Hydrolase</keyword>
<reference evidence="10" key="1">
    <citation type="submission" date="2022-06" db="EMBL/GenBank/DDBJ databases">
        <authorList>
            <consortium name="SYNGENTA / RWTH Aachen University"/>
        </authorList>
    </citation>
    <scope>NUCLEOTIDE SEQUENCE</scope>
</reference>
<comment type="subcellular location">
    <subcellularLocation>
        <location evidence="1">Endoplasmic reticulum membrane</location>
        <topology evidence="1">Multi-pass membrane protein</topology>
    </subcellularLocation>
</comment>
<keyword evidence="6" id="KW-0443">Lipid metabolism</keyword>
<sequence length="323" mass="36559">MTINDTSDSHQRIVLSVASLLLLTIGVGTYYSFSTFSEGNPLPIHELNRNLVTSKVNQPAEQLYNLPYFANRKNFFNQKFVKLAWAWTTFAIVFHLISFANHHQEQQQMKKAQEESPQKTSGEKKKETVNRSELLPSHRKTISRVFKSYVVGTLIWIALTQWFFGSCLIERLLVLTGARCVPSNLPSGEASSSSEPIHLDHSFCQRTWGKAKEGLDPFTILTHKPHWSGGVDISGHAFLLTFSILLITSSTLAPSFEVLNMNRIGSLSRLYQLSIYFNLGLISFWWWMLLMTSLYFHGPAEKIIGAIVGVMSWVLTQKVVSQS</sequence>
<dbReference type="EMBL" id="CALTRL010000217">
    <property type="protein sequence ID" value="CAH7667208.1"/>
    <property type="molecule type" value="Genomic_DNA"/>
</dbReference>
<feature type="region of interest" description="Disordered" evidence="8">
    <location>
        <begin position="107"/>
        <end position="132"/>
    </location>
</feature>
<dbReference type="Proteomes" id="UP001153365">
    <property type="component" value="Unassembled WGS sequence"/>
</dbReference>
<feature type="transmembrane region" description="Helical" evidence="9">
    <location>
        <begin position="233"/>
        <end position="254"/>
    </location>
</feature>
<feature type="transmembrane region" description="Helical" evidence="9">
    <location>
        <begin position="303"/>
        <end position="320"/>
    </location>
</feature>
<name>A0AAV0AIX6_PHAPC</name>
<evidence type="ECO:0000256" key="6">
    <source>
        <dbReference type="ARBA" id="ARBA00023098"/>
    </source>
</evidence>
<dbReference type="Pfam" id="PF10261">
    <property type="entry name" value="FIT"/>
    <property type="match status" value="2"/>
</dbReference>